<evidence type="ECO:0000256" key="8">
    <source>
        <dbReference type="ARBA" id="ARBA00022989"/>
    </source>
</evidence>
<evidence type="ECO:0000256" key="11">
    <source>
        <dbReference type="HAMAP-Rule" id="MF_00276"/>
    </source>
</evidence>
<dbReference type="GO" id="GO:0005524">
    <property type="term" value="F:ATP binding"/>
    <property type="evidence" value="ECO:0007669"/>
    <property type="project" value="UniProtKB-UniRule"/>
</dbReference>
<dbReference type="PANTHER" id="PTHR30042">
    <property type="entry name" value="POTASSIUM-TRANSPORTING ATPASE C CHAIN"/>
    <property type="match status" value="1"/>
</dbReference>
<evidence type="ECO:0000313" key="12">
    <source>
        <dbReference type="EMBL" id="TGJ99579.1"/>
    </source>
</evidence>
<comment type="subunit">
    <text evidence="11">The system is composed of three essential subunits: KdpA, KdpB and KdpC.</text>
</comment>
<evidence type="ECO:0000313" key="13">
    <source>
        <dbReference type="Proteomes" id="UP000297453"/>
    </source>
</evidence>
<sequence>MIRAFVHFATWSLVCGILYPAFVFGTSKLLFPREASGSLLREGDKIIGSELIAQKFESPKYFHSRPSASNYDASAGGASNQGPTSSSLQKVVEERRAYWVSRGGNDPVPSELLHSSASGLDPHLSPDAVIYQIPLVAKERGYSKEELHALENLVTNSIEGPQWGLFGFPKVNVMKLNLKLDSIR</sequence>
<keyword evidence="10 11" id="KW-0472">Membrane</keyword>
<dbReference type="NCBIfam" id="NF001454">
    <property type="entry name" value="PRK00315.1"/>
    <property type="match status" value="1"/>
</dbReference>
<comment type="similarity">
    <text evidence="11">Belongs to the KdpC family.</text>
</comment>
<organism evidence="12 13">
    <name type="scientific">Leptospira semungkisensis</name>
    <dbReference type="NCBI Taxonomy" id="2484985"/>
    <lineage>
        <taxon>Bacteria</taxon>
        <taxon>Pseudomonadati</taxon>
        <taxon>Spirochaetota</taxon>
        <taxon>Spirochaetia</taxon>
        <taxon>Leptospirales</taxon>
        <taxon>Leptospiraceae</taxon>
        <taxon>Leptospira</taxon>
    </lineage>
</organism>
<comment type="subcellular location">
    <subcellularLocation>
        <location evidence="11">Cell membrane</location>
        <topology evidence="11">Single-pass membrane protein</topology>
    </subcellularLocation>
</comment>
<keyword evidence="7 11" id="KW-0630">Potassium</keyword>
<name>A0A4R9FND4_9LEPT</name>
<dbReference type="PANTHER" id="PTHR30042:SF2">
    <property type="entry name" value="POTASSIUM-TRANSPORTING ATPASE KDPC SUBUNIT"/>
    <property type="match status" value="1"/>
</dbReference>
<dbReference type="AlphaFoldDB" id="A0A4R9FND4"/>
<gene>
    <name evidence="11 12" type="primary">kdpC</name>
    <name evidence="12" type="ORF">EHO59_17190</name>
</gene>
<keyword evidence="9 11" id="KW-0406">Ion transport</keyword>
<dbReference type="GO" id="GO:0008556">
    <property type="term" value="F:P-type potassium transmembrane transporter activity"/>
    <property type="evidence" value="ECO:0007669"/>
    <property type="project" value="InterPro"/>
</dbReference>
<keyword evidence="5 11" id="KW-0547">Nucleotide-binding</keyword>
<keyword evidence="13" id="KW-1185">Reference proteome</keyword>
<evidence type="ECO:0000256" key="9">
    <source>
        <dbReference type="ARBA" id="ARBA00023065"/>
    </source>
</evidence>
<keyword evidence="3 11" id="KW-0633">Potassium transport</keyword>
<dbReference type="GO" id="GO:0005886">
    <property type="term" value="C:plasma membrane"/>
    <property type="evidence" value="ECO:0007669"/>
    <property type="project" value="UniProtKB-SubCell"/>
</dbReference>
<dbReference type="InterPro" id="IPR003820">
    <property type="entry name" value="KdpC"/>
</dbReference>
<accession>A0A4R9FND4</accession>
<evidence type="ECO:0000256" key="7">
    <source>
        <dbReference type="ARBA" id="ARBA00022958"/>
    </source>
</evidence>
<evidence type="ECO:0000256" key="10">
    <source>
        <dbReference type="ARBA" id="ARBA00023136"/>
    </source>
</evidence>
<protein>
    <recommendedName>
        <fullName evidence="11">Potassium-transporting ATPase KdpC subunit</fullName>
    </recommendedName>
    <alternativeName>
        <fullName evidence="11">ATP phosphohydrolase [potassium-transporting] C chain</fullName>
    </alternativeName>
    <alternativeName>
        <fullName evidence="11">Potassium-binding and translocating subunit C</fullName>
    </alternativeName>
    <alternativeName>
        <fullName evidence="11">Potassium-translocating ATPase C chain</fullName>
    </alternativeName>
</protein>
<proteinExistence type="inferred from homology"/>
<evidence type="ECO:0000256" key="1">
    <source>
        <dbReference type="ARBA" id="ARBA00022448"/>
    </source>
</evidence>
<comment type="function">
    <text evidence="11">Part of the high-affinity ATP-driven potassium transport (or Kdp) system, which catalyzes the hydrolysis of ATP coupled with the electrogenic transport of potassium into the cytoplasm. This subunit acts as a catalytic chaperone that increases the ATP-binding affinity of the ATP-hydrolyzing subunit KdpB by the formation of a transient KdpB/KdpC/ATP ternary complex.</text>
</comment>
<keyword evidence="1 11" id="KW-0813">Transport</keyword>
<dbReference type="OrthoDB" id="9809491at2"/>
<dbReference type="PIRSF" id="PIRSF001296">
    <property type="entry name" value="K_ATPase_KdpC"/>
    <property type="match status" value="1"/>
</dbReference>
<keyword evidence="2 11" id="KW-1003">Cell membrane</keyword>
<dbReference type="HAMAP" id="MF_00276">
    <property type="entry name" value="KdpC"/>
    <property type="match status" value="1"/>
</dbReference>
<evidence type="ECO:0000256" key="6">
    <source>
        <dbReference type="ARBA" id="ARBA00022840"/>
    </source>
</evidence>
<keyword evidence="8 11" id="KW-1133">Transmembrane helix</keyword>
<dbReference type="RefSeq" id="WP_135589671.1">
    <property type="nucleotide sequence ID" value="NZ_RQEP01000019.1"/>
</dbReference>
<dbReference type="Pfam" id="PF02669">
    <property type="entry name" value="KdpC"/>
    <property type="match status" value="1"/>
</dbReference>
<keyword evidence="6 11" id="KW-0067">ATP-binding</keyword>
<keyword evidence="4 11" id="KW-0812">Transmembrane</keyword>
<evidence type="ECO:0000256" key="3">
    <source>
        <dbReference type="ARBA" id="ARBA00022538"/>
    </source>
</evidence>
<dbReference type="EMBL" id="RQEP01000019">
    <property type="protein sequence ID" value="TGJ99579.1"/>
    <property type="molecule type" value="Genomic_DNA"/>
</dbReference>
<evidence type="ECO:0000256" key="2">
    <source>
        <dbReference type="ARBA" id="ARBA00022475"/>
    </source>
</evidence>
<dbReference type="Proteomes" id="UP000297453">
    <property type="component" value="Unassembled WGS sequence"/>
</dbReference>
<evidence type="ECO:0000256" key="4">
    <source>
        <dbReference type="ARBA" id="ARBA00022692"/>
    </source>
</evidence>
<comment type="caution">
    <text evidence="12">The sequence shown here is derived from an EMBL/GenBank/DDBJ whole genome shotgun (WGS) entry which is preliminary data.</text>
</comment>
<evidence type="ECO:0000256" key="5">
    <source>
        <dbReference type="ARBA" id="ARBA00022741"/>
    </source>
</evidence>
<reference evidence="12" key="1">
    <citation type="journal article" date="2019" name="PLoS Negl. Trop. Dis.">
        <title>Revisiting the worldwide diversity of Leptospira species in the environment.</title>
        <authorList>
            <person name="Vincent A.T."/>
            <person name="Schiettekatte O."/>
            <person name="Bourhy P."/>
            <person name="Veyrier F.J."/>
            <person name="Picardeau M."/>
        </authorList>
    </citation>
    <scope>NUCLEOTIDE SEQUENCE [LARGE SCALE GENOMIC DNA]</scope>
    <source>
        <strain evidence="12">SSS9</strain>
    </source>
</reference>